<dbReference type="SMART" id="SM01008">
    <property type="entry name" value="Ald_Xan_dh_C"/>
    <property type="match status" value="1"/>
</dbReference>
<comment type="caution">
    <text evidence="2">The sequence shown here is derived from an EMBL/GenBank/DDBJ whole genome shotgun (WGS) entry which is preliminary data.</text>
</comment>
<dbReference type="InterPro" id="IPR046867">
    <property type="entry name" value="AldOxase/xan_DH_MoCoBD2"/>
</dbReference>
<dbReference type="Gene3D" id="3.30.365.10">
    <property type="entry name" value="Aldehyde oxidase/xanthine dehydrogenase, molybdopterin binding domain"/>
    <property type="match status" value="4"/>
</dbReference>
<dbReference type="RefSeq" id="WP_203169964.1">
    <property type="nucleotide sequence ID" value="NZ_JAEVLS010000006.1"/>
</dbReference>
<dbReference type="PANTHER" id="PTHR47495">
    <property type="entry name" value="ALDEHYDE DEHYDROGENASE"/>
    <property type="match status" value="1"/>
</dbReference>
<proteinExistence type="predicted"/>
<dbReference type="Proteomes" id="UP000661077">
    <property type="component" value="Unassembled WGS sequence"/>
</dbReference>
<dbReference type="PIRSF" id="PIRSF036389">
    <property type="entry name" value="IOR_B"/>
    <property type="match status" value="1"/>
</dbReference>
<name>A0ABS1X3Q4_9GAMM</name>
<evidence type="ECO:0000313" key="3">
    <source>
        <dbReference type="Proteomes" id="UP000661077"/>
    </source>
</evidence>
<dbReference type="Gene3D" id="3.90.1170.50">
    <property type="entry name" value="Aldehyde oxidase/xanthine dehydrogenase, a/b hammerhead"/>
    <property type="match status" value="1"/>
</dbReference>
<dbReference type="EMBL" id="JAEVLS010000006">
    <property type="protein sequence ID" value="MBM0107850.1"/>
    <property type="molecule type" value="Genomic_DNA"/>
</dbReference>
<dbReference type="InterPro" id="IPR037165">
    <property type="entry name" value="AldOxase/xan_DH_Mopterin-bd_sf"/>
</dbReference>
<dbReference type="InterPro" id="IPR008274">
    <property type="entry name" value="AldOxase/xan_DH_MoCoBD1"/>
</dbReference>
<dbReference type="Pfam" id="PF02738">
    <property type="entry name" value="MoCoBD_1"/>
    <property type="match status" value="1"/>
</dbReference>
<dbReference type="InterPro" id="IPR000674">
    <property type="entry name" value="Ald_Oxase/Xan_DH_a/b"/>
</dbReference>
<keyword evidence="3" id="KW-1185">Reference proteome</keyword>
<dbReference type="InterPro" id="IPR006311">
    <property type="entry name" value="TAT_signal"/>
</dbReference>
<feature type="domain" description="Aldehyde oxidase/xanthine dehydrogenase a/b hammerhead" evidence="1">
    <location>
        <begin position="215"/>
        <end position="293"/>
    </location>
</feature>
<reference evidence="2 3" key="1">
    <citation type="journal article" date="2021" name="Int. J. Syst. Evol. Microbiol.">
        <title>Steroidobacter gossypii sp. nov., isolated from soil of cotton cropping field.</title>
        <authorList>
            <person name="Huang R."/>
            <person name="Yang S."/>
            <person name="Zhen C."/>
            <person name="Liu W."/>
        </authorList>
    </citation>
    <scope>NUCLEOTIDE SEQUENCE [LARGE SCALE GENOMIC DNA]</scope>
    <source>
        <strain evidence="2 3">S1-65</strain>
    </source>
</reference>
<dbReference type="SUPFAM" id="SSF56003">
    <property type="entry name" value="Molybdenum cofactor-binding domain"/>
    <property type="match status" value="2"/>
</dbReference>
<organism evidence="2 3">
    <name type="scientific">Steroidobacter gossypii</name>
    <dbReference type="NCBI Taxonomy" id="2805490"/>
    <lineage>
        <taxon>Bacteria</taxon>
        <taxon>Pseudomonadati</taxon>
        <taxon>Pseudomonadota</taxon>
        <taxon>Gammaproteobacteria</taxon>
        <taxon>Steroidobacterales</taxon>
        <taxon>Steroidobacteraceae</taxon>
        <taxon>Steroidobacter</taxon>
    </lineage>
</organism>
<dbReference type="InterPro" id="IPR012368">
    <property type="entry name" value="OxRdtase_Mopterin-bd_su_IorB"/>
</dbReference>
<sequence>MSTFAVPPGRWSRRAFLAASGGLSVALLADGAIEVASASEAPPATHALNAWITIDRDDIVTVKSGSAEMGQGVLTSLPLIVAEEMDADWSRVRVEMVTHDAKTYGNPKIFGMLYTAGSTSIEAYFDTLRRAGAAARRVLIYSAARHWGVAPSQLESSSGSIVHHPSGRKLRFGEIAVLRAVSSVPAITDADLKPRSAYRLIGTNVERADVPPKTRGEQQYTIDMRLPGMLHAAVLRAPVEGEAPTAIDAVAAKAIPGVVDIVRLPEGVAIVAERCEAALAGKAALKVEWSQASELRSADSEQDLQADVATAKDLNRRGAAWRERGAALAEISRAERVVTREYATNYVYHAQLEPLAAVASVGADGKSAEIWIGTQAPSVALGVATQVLQTTPEKIRVHLLQMGGGFGRRTMFTRELLRDALIVSRQVRRPVKLLWTREEDVRNGWFRPATAQLLRASLSTDGNVEAWHHRIACPSVAGYYSAENLARANNRDLFVMEGAELSEYGVPHLLAEHVITTRRARIAAWRGIGAGHNAFAVEAFMDELAAEAKADPVEFRRRHLAGNVRALAVLDRVVAMSQFGEAPEGRAHGLSLAPYKASMAAGVAEISVDRTSGVVRVHRFWAAVDPGLAVHPRNIIAQVEGAIVWGLSGALKERITIKQGEVQQSNLHEYTFMRLRDVPEIRVEIVPSSAPPSGVGELGVPMTGAAVANAFFALTGKRLRHMPFDAERVRNALDAPGNHQS</sequence>
<protein>
    <submittedName>
        <fullName evidence="2">Xanthine dehydrogenase family protein molybdopterin-binding subunit</fullName>
    </submittedName>
</protein>
<evidence type="ECO:0000259" key="1">
    <source>
        <dbReference type="SMART" id="SM01008"/>
    </source>
</evidence>
<dbReference type="PROSITE" id="PS51318">
    <property type="entry name" value="TAT"/>
    <property type="match status" value="1"/>
</dbReference>
<gene>
    <name evidence="2" type="ORF">JM946_24205</name>
</gene>
<dbReference type="PANTHER" id="PTHR47495:SF1">
    <property type="entry name" value="BLL3820 PROTEIN"/>
    <property type="match status" value="1"/>
</dbReference>
<dbReference type="InterPro" id="IPR052516">
    <property type="entry name" value="N-heterocyclic_Hydroxylase"/>
</dbReference>
<evidence type="ECO:0000313" key="2">
    <source>
        <dbReference type="EMBL" id="MBM0107850.1"/>
    </source>
</evidence>
<accession>A0ABS1X3Q4</accession>
<dbReference type="Pfam" id="PF20256">
    <property type="entry name" value="MoCoBD_2"/>
    <property type="match status" value="2"/>
</dbReference>